<name>A0AB74UPT3_9GAMM</name>
<dbReference type="RefSeq" id="WP_395120580.1">
    <property type="nucleotide sequence ID" value="NZ_CP170721.1"/>
</dbReference>
<sequence length="190" mass="20303">MSQDIDKSNHAQTEDLRALALQLAAFTGVLEQRGEQVVQETHDAVQRLDRAAHGLAGTSERLAASAIDHIRQAAASAVAGGLHQPLEGARYTMQDGTQQLQRALHELEERTCRLGKALSAHAWKTFVASAVASLAVIGVAVCVGVRAHRESVRAEWIGQINTAIANGKLARCADGGLCARAGNKWMRLDP</sequence>
<evidence type="ECO:0008006" key="3">
    <source>
        <dbReference type="Google" id="ProtNLM"/>
    </source>
</evidence>
<reference evidence="2" key="1">
    <citation type="submission" date="2024-10" db="EMBL/GenBank/DDBJ databases">
        <authorList>
            <person name="Lesea H.P."/>
            <person name="Kuehl J.V."/>
            <person name="Chandonia J.-M."/>
        </authorList>
    </citation>
    <scope>NUCLEOTIDE SEQUENCE</scope>
    <source>
        <strain evidence="2">FW102-FHT14D07</strain>
    </source>
</reference>
<feature type="transmembrane region" description="Helical" evidence="1">
    <location>
        <begin position="126"/>
        <end position="145"/>
    </location>
</feature>
<organism evidence="2">
    <name type="scientific">Rhodanobacter sp. FW102-FHT14D07</name>
    <dbReference type="NCBI Taxonomy" id="3351462"/>
    <lineage>
        <taxon>Bacteria</taxon>
        <taxon>Pseudomonadati</taxon>
        <taxon>Pseudomonadota</taxon>
        <taxon>Gammaproteobacteria</taxon>
        <taxon>Lysobacterales</taxon>
        <taxon>Rhodanobacteraceae</taxon>
        <taxon>Rhodanobacter</taxon>
    </lineage>
</organism>
<dbReference type="AlphaFoldDB" id="A0AB74UPT3"/>
<accession>A0AB74UPT3</accession>
<protein>
    <recommendedName>
        <fullName evidence="3">Relaxation protein</fullName>
    </recommendedName>
</protein>
<keyword evidence="1" id="KW-0472">Membrane</keyword>
<evidence type="ECO:0000313" key="2">
    <source>
        <dbReference type="EMBL" id="XIA18291.1"/>
    </source>
</evidence>
<dbReference type="EMBL" id="CP170721">
    <property type="protein sequence ID" value="XIA18291.1"/>
    <property type="molecule type" value="Genomic_DNA"/>
</dbReference>
<evidence type="ECO:0000256" key="1">
    <source>
        <dbReference type="SAM" id="Phobius"/>
    </source>
</evidence>
<proteinExistence type="predicted"/>
<gene>
    <name evidence="2" type="ORF">ACFYG5_17305</name>
</gene>
<keyword evidence="1" id="KW-0812">Transmembrane</keyword>
<keyword evidence="1" id="KW-1133">Transmembrane helix</keyword>